<evidence type="ECO:0000313" key="2">
    <source>
        <dbReference type="EMBL" id="KAK9823185.1"/>
    </source>
</evidence>
<name>A0AAW1QNU7_9CHLO</name>
<dbReference type="EMBL" id="JALJOR010000002">
    <property type="protein sequence ID" value="KAK9823185.1"/>
    <property type="molecule type" value="Genomic_DNA"/>
</dbReference>
<evidence type="ECO:0000256" key="1">
    <source>
        <dbReference type="SAM" id="MobiDB-lite"/>
    </source>
</evidence>
<gene>
    <name evidence="2" type="ORF">WJX72_000909</name>
</gene>
<proteinExistence type="predicted"/>
<dbReference type="AlphaFoldDB" id="A0AAW1QNU7"/>
<protein>
    <submittedName>
        <fullName evidence="2">Uncharacterized protein</fullName>
    </submittedName>
</protein>
<comment type="caution">
    <text evidence="2">The sequence shown here is derived from an EMBL/GenBank/DDBJ whole genome shotgun (WGS) entry which is preliminary data.</text>
</comment>
<feature type="region of interest" description="Disordered" evidence="1">
    <location>
        <begin position="140"/>
        <end position="167"/>
    </location>
</feature>
<dbReference type="Proteomes" id="UP001489004">
    <property type="component" value="Unassembled WGS sequence"/>
</dbReference>
<accession>A0AAW1QNU7</accession>
<sequence length="300" mass="30612">MPTREPSLEASRAARGLVQRATARAAWIHEPSVAASANVKDALLDIHAANAAGAATIQEAMSEAAEEACNLLTSLVAGVKGVSQACRAHGNPASAVPEAKLAAWQVAKQLFQSWLAIVAASLRPLFVIAPAFMAQQAARSGSGSMASSRKDPLPDRGTPAVQAGKRPTKDLQWLSEAGKAAQEAAKQPRVTPAVPPATPLLAARAARVKAEAAMRDIRAKAAATPTASPSVAAFSSAPAAAQAVPAAAEKQPRLSFASAAVDVLDSRFSGRLHKASCTLTPSAMTIVCFSAVLAAKAAAH</sequence>
<keyword evidence="3" id="KW-1185">Reference proteome</keyword>
<evidence type="ECO:0000313" key="3">
    <source>
        <dbReference type="Proteomes" id="UP001489004"/>
    </source>
</evidence>
<organism evidence="2 3">
    <name type="scientific">[Myrmecia] bisecta</name>
    <dbReference type="NCBI Taxonomy" id="41462"/>
    <lineage>
        <taxon>Eukaryota</taxon>
        <taxon>Viridiplantae</taxon>
        <taxon>Chlorophyta</taxon>
        <taxon>core chlorophytes</taxon>
        <taxon>Trebouxiophyceae</taxon>
        <taxon>Trebouxiales</taxon>
        <taxon>Trebouxiaceae</taxon>
        <taxon>Myrmecia</taxon>
    </lineage>
</organism>
<reference evidence="2 3" key="1">
    <citation type="journal article" date="2024" name="Nat. Commun.">
        <title>Phylogenomics reveals the evolutionary origins of lichenization in chlorophyte algae.</title>
        <authorList>
            <person name="Puginier C."/>
            <person name="Libourel C."/>
            <person name="Otte J."/>
            <person name="Skaloud P."/>
            <person name="Haon M."/>
            <person name="Grisel S."/>
            <person name="Petersen M."/>
            <person name="Berrin J.G."/>
            <person name="Delaux P.M."/>
            <person name="Dal Grande F."/>
            <person name="Keller J."/>
        </authorList>
    </citation>
    <scope>NUCLEOTIDE SEQUENCE [LARGE SCALE GENOMIC DNA]</scope>
    <source>
        <strain evidence="2 3">SAG 2043</strain>
    </source>
</reference>